<comment type="caution">
    <text evidence="2">The sequence shown here is derived from an EMBL/GenBank/DDBJ whole genome shotgun (WGS) entry which is preliminary data.</text>
</comment>
<gene>
    <name evidence="2" type="ORF">P7K49_014186</name>
</gene>
<evidence type="ECO:0000313" key="2">
    <source>
        <dbReference type="EMBL" id="KAK2109021.1"/>
    </source>
</evidence>
<keyword evidence="3" id="KW-1185">Reference proteome</keyword>
<evidence type="ECO:0000256" key="1">
    <source>
        <dbReference type="SAM" id="MobiDB-lite"/>
    </source>
</evidence>
<accession>A0ABQ9VI49</accession>
<proteinExistence type="predicted"/>
<name>A0ABQ9VI49_SAGOE</name>
<protein>
    <submittedName>
        <fullName evidence="2">Uncharacterized protein</fullName>
    </submittedName>
</protein>
<feature type="compositionally biased region" description="Basic and acidic residues" evidence="1">
    <location>
        <begin position="246"/>
        <end position="263"/>
    </location>
</feature>
<feature type="region of interest" description="Disordered" evidence="1">
    <location>
        <begin position="239"/>
        <end position="281"/>
    </location>
</feature>
<feature type="compositionally biased region" description="Low complexity" evidence="1">
    <location>
        <begin position="121"/>
        <end position="133"/>
    </location>
</feature>
<sequence>MEPAAGIQRRSSQGPAVPPPPRGHAPPAAAPGPARLSSPAREPPQLEEERQVRISESGQFSDGLEDRGERLPPCPAGDGGGCSGPASPHSRAALDRAPGSAPWSARGRGARTSRRGRGEPRAAAPPSAAGTASAAFLPFPRSPDPGCLQADTAWTRALLSASSSPSCARGKSLREAFFFAFGAERSWATAGPAQLGGTRARCILLSVVPCGPAGCLGELPSAGIAASCPSAAVRLPAPAKGARRGASRDPGRRRSRPESRAVSDSRCGPRSRWVPAPSSDDGAEDWDIWIRATNLIWMDATEI</sequence>
<evidence type="ECO:0000313" key="3">
    <source>
        <dbReference type="Proteomes" id="UP001266305"/>
    </source>
</evidence>
<dbReference type="Proteomes" id="UP001266305">
    <property type="component" value="Unassembled WGS sequence"/>
</dbReference>
<dbReference type="EMBL" id="JASSZA010000006">
    <property type="protein sequence ID" value="KAK2109021.1"/>
    <property type="molecule type" value="Genomic_DNA"/>
</dbReference>
<organism evidence="2 3">
    <name type="scientific">Saguinus oedipus</name>
    <name type="common">Cotton-top tamarin</name>
    <name type="synonym">Oedipomidas oedipus</name>
    <dbReference type="NCBI Taxonomy" id="9490"/>
    <lineage>
        <taxon>Eukaryota</taxon>
        <taxon>Metazoa</taxon>
        <taxon>Chordata</taxon>
        <taxon>Craniata</taxon>
        <taxon>Vertebrata</taxon>
        <taxon>Euteleostomi</taxon>
        <taxon>Mammalia</taxon>
        <taxon>Eutheria</taxon>
        <taxon>Euarchontoglires</taxon>
        <taxon>Primates</taxon>
        <taxon>Haplorrhini</taxon>
        <taxon>Platyrrhini</taxon>
        <taxon>Cebidae</taxon>
        <taxon>Callitrichinae</taxon>
        <taxon>Saguinus</taxon>
    </lineage>
</organism>
<feature type="compositionally biased region" description="Low complexity" evidence="1">
    <location>
        <begin position="31"/>
        <end position="40"/>
    </location>
</feature>
<feature type="region of interest" description="Disordered" evidence="1">
    <location>
        <begin position="1"/>
        <end position="133"/>
    </location>
</feature>
<feature type="compositionally biased region" description="Pro residues" evidence="1">
    <location>
        <begin position="16"/>
        <end position="30"/>
    </location>
</feature>
<reference evidence="2 3" key="1">
    <citation type="submission" date="2023-05" db="EMBL/GenBank/DDBJ databases">
        <title>B98-5 Cell Line De Novo Hybrid Assembly: An Optical Mapping Approach.</title>
        <authorList>
            <person name="Kananen K."/>
            <person name="Auerbach J.A."/>
            <person name="Kautto E."/>
            <person name="Blachly J.S."/>
        </authorList>
    </citation>
    <scope>NUCLEOTIDE SEQUENCE [LARGE SCALE GENOMIC DNA]</scope>
    <source>
        <strain evidence="2">B95-8</strain>
        <tissue evidence="2">Cell line</tissue>
    </source>
</reference>